<dbReference type="Proteomes" id="UP000019155">
    <property type="component" value="Unassembled WGS sequence"/>
</dbReference>
<name>W4N7G8_9BIFI</name>
<dbReference type="RefSeq" id="WP_137648255.1">
    <property type="nucleotide sequence ID" value="NZ_AZMV01000007.1"/>
</dbReference>
<dbReference type="EMBL" id="AZMV01000007">
    <property type="protein sequence ID" value="ETY70987.1"/>
    <property type="molecule type" value="Genomic_DNA"/>
</dbReference>
<accession>W4N7G8</accession>
<proteinExistence type="predicted"/>
<evidence type="ECO:0000313" key="2">
    <source>
        <dbReference type="Proteomes" id="UP000019155"/>
    </source>
</evidence>
<gene>
    <name evidence="1" type="ORF">BMOU_1850</name>
</gene>
<protein>
    <submittedName>
        <fullName evidence="1">Uncharacterized protein</fullName>
    </submittedName>
</protein>
<dbReference type="eggNOG" id="ENOG5032696">
    <property type="taxonomic scope" value="Bacteria"/>
</dbReference>
<dbReference type="GeneID" id="97501758"/>
<dbReference type="STRING" id="1435051.BMOU_1850"/>
<dbReference type="AlphaFoldDB" id="W4N7G8"/>
<organism evidence="1 2">
    <name type="scientific">Bifidobacterium moukalabense DSM 27321</name>
    <dbReference type="NCBI Taxonomy" id="1435051"/>
    <lineage>
        <taxon>Bacteria</taxon>
        <taxon>Bacillati</taxon>
        <taxon>Actinomycetota</taxon>
        <taxon>Actinomycetes</taxon>
        <taxon>Bifidobacteriales</taxon>
        <taxon>Bifidobacteriaceae</taxon>
        <taxon>Bifidobacterium</taxon>
    </lineage>
</organism>
<evidence type="ECO:0000313" key="1">
    <source>
        <dbReference type="EMBL" id="ETY70987.1"/>
    </source>
</evidence>
<reference evidence="1 2" key="1">
    <citation type="journal article" date="2014" name="Genome Announc.">
        <title>The Genome Sequence of Bifidobacterium moukalabense DSM 27321 Highlights the Close Phylogenetic Relatedness with the Bifidobacterium dentium Taxon.</title>
        <authorList>
            <person name="Lugli G.A."/>
            <person name="Duranti S."/>
            <person name="Milani C."/>
            <person name="Turroni F."/>
            <person name="Viappiani A."/>
            <person name="Mangifesta M."/>
            <person name="van Sinderen D."/>
            <person name="Ventura M."/>
        </authorList>
    </citation>
    <scope>NUCLEOTIDE SEQUENCE [LARGE SCALE GENOMIC DNA]</scope>
    <source>
        <strain evidence="1 2">DSM 27321</strain>
    </source>
</reference>
<comment type="caution">
    <text evidence="1">The sequence shown here is derived from an EMBL/GenBank/DDBJ whole genome shotgun (WGS) entry which is preliminary data.</text>
</comment>
<keyword evidence="2" id="KW-1185">Reference proteome</keyword>
<sequence>MSVKAKPSLSEVLARPNGLDRSDMMRRFADLVDRVASSSGSTELQAWQVMKPLNETLIGLRCLKAEGLPIYRRDGVWYIDSRAFRKWATNHLNFNITTPAQRPGRRNGALF</sequence>
<dbReference type="PATRIC" id="fig|1435051.3.peg.1842"/>